<dbReference type="InterPro" id="IPR050914">
    <property type="entry name" value="snRNP_SmB/NAA38-like"/>
</dbReference>
<evidence type="ECO:0000313" key="4">
    <source>
        <dbReference type="Proteomes" id="UP001176517"/>
    </source>
</evidence>
<evidence type="ECO:0000259" key="2">
    <source>
        <dbReference type="SMART" id="SM00651"/>
    </source>
</evidence>
<feature type="region of interest" description="Disordered" evidence="1">
    <location>
        <begin position="90"/>
        <end position="130"/>
    </location>
</feature>
<feature type="domain" description="Sm" evidence="2">
    <location>
        <begin position="40"/>
        <end position="158"/>
    </location>
</feature>
<dbReference type="InterPro" id="IPR010920">
    <property type="entry name" value="LSM_dom_sf"/>
</dbReference>
<organism evidence="3 4">
    <name type="scientific">Tilletia horrida</name>
    <dbReference type="NCBI Taxonomy" id="155126"/>
    <lineage>
        <taxon>Eukaryota</taxon>
        <taxon>Fungi</taxon>
        <taxon>Dikarya</taxon>
        <taxon>Basidiomycota</taxon>
        <taxon>Ustilaginomycotina</taxon>
        <taxon>Exobasidiomycetes</taxon>
        <taxon>Tilletiales</taxon>
        <taxon>Tilletiaceae</taxon>
        <taxon>Tilletia</taxon>
    </lineage>
</organism>
<dbReference type="SMART" id="SM00651">
    <property type="entry name" value="Sm"/>
    <property type="match status" value="1"/>
</dbReference>
<dbReference type="Gene3D" id="2.30.30.100">
    <property type="match status" value="1"/>
</dbReference>
<gene>
    <name evidence="3" type="ORF">OC846_004157</name>
</gene>
<feature type="region of interest" description="Disordered" evidence="1">
    <location>
        <begin position="1"/>
        <end position="23"/>
    </location>
</feature>
<feature type="compositionally biased region" description="Low complexity" evidence="1">
    <location>
        <begin position="91"/>
        <end position="106"/>
    </location>
</feature>
<sequence>MGSSSSSSNYAESKAQVRQPMSSTIELPDPALAESEAVKTLLTHFINKIVLIHIPDGRAFRGRFLCVDNGKNVILSDTDELRIDENYARMRQQQQQQQQQRLLSRQQNDDQATEEITEPSPPLSSVDCISAPSGPPPYTFRWVGMVMIPGEYIRCVELESPSTTLTGSDRNRQDFAHPRLQGASLDDDDLNGPRPSLHYDESMFF</sequence>
<dbReference type="InterPro" id="IPR001163">
    <property type="entry name" value="Sm_dom_euk/arc"/>
</dbReference>
<dbReference type="EMBL" id="JAPDMZ010000117">
    <property type="protein sequence ID" value="KAK0549261.1"/>
    <property type="molecule type" value="Genomic_DNA"/>
</dbReference>
<proteinExistence type="predicted"/>
<dbReference type="Proteomes" id="UP001176517">
    <property type="component" value="Unassembled WGS sequence"/>
</dbReference>
<reference evidence="3" key="1">
    <citation type="journal article" date="2023" name="PhytoFront">
        <title>Draft Genome Resources of Seven Strains of Tilletia horrida, Causal Agent of Kernel Smut of Rice.</title>
        <authorList>
            <person name="Khanal S."/>
            <person name="Antony Babu S."/>
            <person name="Zhou X.G."/>
        </authorList>
    </citation>
    <scope>NUCLEOTIDE SEQUENCE</scope>
    <source>
        <strain evidence="3">TX6</strain>
    </source>
</reference>
<accession>A0AAN6JR34</accession>
<protein>
    <recommendedName>
        <fullName evidence="2">Sm domain-containing protein</fullName>
    </recommendedName>
</protein>
<dbReference type="GO" id="GO:0032991">
    <property type="term" value="C:protein-containing complex"/>
    <property type="evidence" value="ECO:0007669"/>
    <property type="project" value="UniProtKB-ARBA"/>
</dbReference>
<dbReference type="PANTHER" id="PTHR10701:SF5">
    <property type="entry name" value="N-ALPHA-ACETYLTRANSFERASE 38, NATC AUXILIARY SUBUNIT"/>
    <property type="match status" value="1"/>
</dbReference>
<feature type="region of interest" description="Disordered" evidence="1">
    <location>
        <begin position="180"/>
        <end position="205"/>
    </location>
</feature>
<keyword evidence="4" id="KW-1185">Reference proteome</keyword>
<comment type="caution">
    <text evidence="3">The sequence shown here is derived from an EMBL/GenBank/DDBJ whole genome shotgun (WGS) entry which is preliminary data.</text>
</comment>
<dbReference type="PANTHER" id="PTHR10701">
    <property type="entry name" value="SMALL NUCLEAR RIBONUCLEOPROTEIN-ASSOCIATED PROTEIN B AND N"/>
    <property type="match status" value="1"/>
</dbReference>
<dbReference type="AlphaFoldDB" id="A0AAN6JR34"/>
<dbReference type="Pfam" id="PF01423">
    <property type="entry name" value="LSM"/>
    <property type="match status" value="1"/>
</dbReference>
<evidence type="ECO:0000313" key="3">
    <source>
        <dbReference type="EMBL" id="KAK0549261.1"/>
    </source>
</evidence>
<dbReference type="SUPFAM" id="SSF50182">
    <property type="entry name" value="Sm-like ribonucleoproteins"/>
    <property type="match status" value="1"/>
</dbReference>
<evidence type="ECO:0000256" key="1">
    <source>
        <dbReference type="SAM" id="MobiDB-lite"/>
    </source>
</evidence>
<name>A0AAN6JR34_9BASI</name>